<dbReference type="PROSITE" id="PS50011">
    <property type="entry name" value="PROTEIN_KINASE_DOM"/>
    <property type="match status" value="1"/>
</dbReference>
<dbReference type="SMART" id="SM00219">
    <property type="entry name" value="TyrKc"/>
    <property type="match status" value="1"/>
</dbReference>
<proteinExistence type="predicted"/>
<evidence type="ECO:0000313" key="2">
    <source>
        <dbReference type="EMBL" id="CAH3023859.1"/>
    </source>
</evidence>
<dbReference type="PANTHER" id="PTHR24416">
    <property type="entry name" value="TYROSINE-PROTEIN KINASE RECEPTOR"/>
    <property type="match status" value="1"/>
</dbReference>
<evidence type="ECO:0000259" key="1">
    <source>
        <dbReference type="PROSITE" id="PS50011"/>
    </source>
</evidence>
<dbReference type="InterPro" id="IPR000719">
    <property type="entry name" value="Prot_kinase_dom"/>
</dbReference>
<dbReference type="Gene3D" id="1.10.510.10">
    <property type="entry name" value="Transferase(Phosphotransferase) domain 1"/>
    <property type="match status" value="1"/>
</dbReference>
<dbReference type="Proteomes" id="UP001159427">
    <property type="component" value="Unassembled WGS sequence"/>
</dbReference>
<dbReference type="InterPro" id="IPR001245">
    <property type="entry name" value="Ser-Thr/Tyr_kinase_cat_dom"/>
</dbReference>
<keyword evidence="3" id="KW-1185">Reference proteome</keyword>
<accession>A0ABN8M2P1</accession>
<dbReference type="PANTHER" id="PTHR24416:SF611">
    <property type="entry name" value="TYROSINE-PROTEIN KINASE TRANSMEMBRANE RECEPTOR ROR"/>
    <property type="match status" value="1"/>
</dbReference>
<dbReference type="InterPro" id="IPR050122">
    <property type="entry name" value="RTK"/>
</dbReference>
<dbReference type="InterPro" id="IPR011009">
    <property type="entry name" value="Kinase-like_dom_sf"/>
</dbReference>
<name>A0ABN8M2P1_9CNID</name>
<protein>
    <recommendedName>
        <fullName evidence="1">Protein kinase domain-containing protein</fullName>
    </recommendedName>
</protein>
<dbReference type="Pfam" id="PF07714">
    <property type="entry name" value="PK_Tyr_Ser-Thr"/>
    <property type="match status" value="1"/>
</dbReference>
<comment type="caution">
    <text evidence="2">The sequence shown here is derived from an EMBL/GenBank/DDBJ whole genome shotgun (WGS) entry which is preliminary data.</text>
</comment>
<dbReference type="InterPro" id="IPR020635">
    <property type="entry name" value="Tyr_kinase_cat_dom"/>
</dbReference>
<reference evidence="2 3" key="1">
    <citation type="submission" date="2022-05" db="EMBL/GenBank/DDBJ databases">
        <authorList>
            <consortium name="Genoscope - CEA"/>
            <person name="William W."/>
        </authorList>
    </citation>
    <scope>NUCLEOTIDE SEQUENCE [LARGE SCALE GENOMIC DNA]</scope>
</reference>
<dbReference type="SUPFAM" id="SSF56112">
    <property type="entry name" value="Protein kinase-like (PK-like)"/>
    <property type="match status" value="1"/>
</dbReference>
<gene>
    <name evidence="2" type="ORF">PEVE_00020724</name>
</gene>
<evidence type="ECO:0000313" key="3">
    <source>
        <dbReference type="Proteomes" id="UP001159427"/>
    </source>
</evidence>
<feature type="non-terminal residue" evidence="2">
    <location>
        <position position="1"/>
    </location>
</feature>
<dbReference type="PRINTS" id="PR00109">
    <property type="entry name" value="TYRKINASE"/>
</dbReference>
<organism evidence="2 3">
    <name type="scientific">Porites evermanni</name>
    <dbReference type="NCBI Taxonomy" id="104178"/>
    <lineage>
        <taxon>Eukaryota</taxon>
        <taxon>Metazoa</taxon>
        <taxon>Cnidaria</taxon>
        <taxon>Anthozoa</taxon>
        <taxon>Hexacorallia</taxon>
        <taxon>Scleractinia</taxon>
        <taxon>Fungiina</taxon>
        <taxon>Poritidae</taxon>
        <taxon>Porites</taxon>
    </lineage>
</organism>
<feature type="domain" description="Protein kinase" evidence="1">
    <location>
        <begin position="1"/>
        <end position="106"/>
    </location>
</feature>
<sequence>KGRLPVKWTAYEALLYGVYTTQSDVWSYGILLYEILTVGGTPYPDIKPRQIAERLQKGYRMPKPRHVDEKLYQVMLKCWEEEPNDRPTFQNLRKTMKEMERKHQMYVNLRQYDGRLYANVHAGDGTE</sequence>
<dbReference type="EMBL" id="CALNXI010000278">
    <property type="protein sequence ID" value="CAH3023859.1"/>
    <property type="molecule type" value="Genomic_DNA"/>
</dbReference>